<dbReference type="SUPFAM" id="SSF48452">
    <property type="entry name" value="TPR-like"/>
    <property type="match status" value="1"/>
</dbReference>
<evidence type="ECO:0000256" key="1">
    <source>
        <dbReference type="PROSITE-ProRule" id="PRU00339"/>
    </source>
</evidence>
<dbReference type="InterPro" id="IPR036928">
    <property type="entry name" value="AS_sf"/>
</dbReference>
<accession>A0A4S8IHI6</accession>
<reference evidence="2 3" key="1">
    <citation type="journal article" date="2019" name="Nat. Plants">
        <title>Genome sequencing of Musa balbisiana reveals subgenome evolution and function divergence in polyploid bananas.</title>
        <authorList>
            <person name="Yao X."/>
        </authorList>
    </citation>
    <scope>NUCLEOTIDE SEQUENCE [LARGE SCALE GENOMIC DNA]</scope>
    <source>
        <strain evidence="3">cv. DH-PKW</strain>
        <tissue evidence="2">Leaves</tissue>
    </source>
</reference>
<feature type="repeat" description="TPR" evidence="1">
    <location>
        <begin position="261"/>
        <end position="294"/>
    </location>
</feature>
<dbReference type="PANTHER" id="PTHR46310:SF4">
    <property type="entry name" value="OUTER ENVELOPE PROTEIN 64, MITOCHONDRIAL"/>
    <property type="match status" value="1"/>
</dbReference>
<dbReference type="SUPFAM" id="SSF75304">
    <property type="entry name" value="Amidase signature (AS) enzymes"/>
    <property type="match status" value="1"/>
</dbReference>
<sequence>MTSSLCINKGSKHKTVQVLGKAVENLSGYQPLKHMNISQYIATNVLSLKEFVKPSTKMQHGKSTLRAISSAMVLLQRYEFKTNHEDWFNTTKPRIGIDISSQVLAAVNSTQDDIKSLYKMRLELRSALNKLLKDDGILIIPTVTEFPFKRDSRKKITPDIEDHLHALLSIAGMSGCCQITVPLGKHESYPISISYIAAHGADKFLLDTVLDMYSSLQEQITIASNLVPTPDTNGDMDASELLKEKAEADCSQALLLDKKNVKAYLRRGTAREMLLCYKEALEDFKHALVLEPQNKDAVDAEKRLRKLMA</sequence>
<dbReference type="PROSITE" id="PS50005">
    <property type="entry name" value="TPR"/>
    <property type="match status" value="1"/>
</dbReference>
<dbReference type="EMBL" id="PYDT01000010">
    <property type="protein sequence ID" value="THU47254.1"/>
    <property type="molecule type" value="Genomic_DNA"/>
</dbReference>
<comment type="caution">
    <text evidence="2">The sequence shown here is derived from an EMBL/GenBank/DDBJ whole genome shotgun (WGS) entry which is preliminary data.</text>
</comment>
<dbReference type="InterPro" id="IPR011990">
    <property type="entry name" value="TPR-like_helical_dom_sf"/>
</dbReference>
<evidence type="ECO:0000313" key="2">
    <source>
        <dbReference type="EMBL" id="THU47254.1"/>
    </source>
</evidence>
<dbReference type="Gene3D" id="1.25.40.10">
    <property type="entry name" value="Tetratricopeptide repeat domain"/>
    <property type="match status" value="1"/>
</dbReference>
<proteinExistence type="predicted"/>
<dbReference type="STRING" id="52838.A0A4S8IHI6"/>
<protein>
    <submittedName>
        <fullName evidence="2">Uncharacterized protein</fullName>
    </submittedName>
</protein>
<gene>
    <name evidence="2" type="ORF">C4D60_Mb09t13570</name>
</gene>
<keyword evidence="1" id="KW-0802">TPR repeat</keyword>
<keyword evidence="3" id="KW-1185">Reference proteome</keyword>
<organism evidence="2 3">
    <name type="scientific">Musa balbisiana</name>
    <name type="common">Banana</name>
    <dbReference type="NCBI Taxonomy" id="52838"/>
    <lineage>
        <taxon>Eukaryota</taxon>
        <taxon>Viridiplantae</taxon>
        <taxon>Streptophyta</taxon>
        <taxon>Embryophyta</taxon>
        <taxon>Tracheophyta</taxon>
        <taxon>Spermatophyta</taxon>
        <taxon>Magnoliopsida</taxon>
        <taxon>Liliopsida</taxon>
        <taxon>Zingiberales</taxon>
        <taxon>Musaceae</taxon>
        <taxon>Musa</taxon>
    </lineage>
</organism>
<dbReference type="AlphaFoldDB" id="A0A4S8IHI6"/>
<dbReference type="Gene3D" id="3.90.1300.10">
    <property type="entry name" value="Amidase signature (AS) domain"/>
    <property type="match status" value="1"/>
</dbReference>
<dbReference type="InterPro" id="IPR019734">
    <property type="entry name" value="TPR_rpt"/>
</dbReference>
<name>A0A4S8IHI6_MUSBA</name>
<evidence type="ECO:0000313" key="3">
    <source>
        <dbReference type="Proteomes" id="UP000317650"/>
    </source>
</evidence>
<dbReference type="SMART" id="SM00028">
    <property type="entry name" value="TPR"/>
    <property type="match status" value="1"/>
</dbReference>
<dbReference type="PANTHER" id="PTHR46310">
    <property type="entry name" value="AMIDASE 1"/>
    <property type="match status" value="1"/>
</dbReference>
<dbReference type="Proteomes" id="UP000317650">
    <property type="component" value="Chromosome 9"/>
</dbReference>